<dbReference type="GeneID" id="90514690"/>
<dbReference type="HOGENOM" id="CLU_3251221_0_0_6"/>
<dbReference type="KEGG" id="ebi:EbC_01130"/>
<accession>D8MKI8</accession>
<organism evidence="2">
    <name type="scientific">Erwinia billingiae (strain Eb661)</name>
    <dbReference type="NCBI Taxonomy" id="634500"/>
    <lineage>
        <taxon>Bacteria</taxon>
        <taxon>Pseudomonadati</taxon>
        <taxon>Pseudomonadota</taxon>
        <taxon>Gammaproteobacteria</taxon>
        <taxon>Enterobacterales</taxon>
        <taxon>Erwiniaceae</taxon>
        <taxon>Erwinia</taxon>
    </lineage>
</organism>
<dbReference type="RefSeq" id="WP_013200151.1">
    <property type="nucleotide sequence ID" value="NC_014306.1"/>
</dbReference>
<reference evidence="1 2" key="1">
    <citation type="journal article" date="2010" name="BMC Genomics">
        <title>Genome comparison of the epiphytic bacteria Erwinia billingiae and E. tasmaniensis with the pear pathogen E. pyrifoliae.</title>
        <authorList>
            <person name="Kube M."/>
            <person name="Migdoll A.M."/>
            <person name="Gehring I."/>
            <person name="Heitmann K."/>
            <person name="Mayer Y."/>
            <person name="Kuhl H."/>
            <person name="Knaust F."/>
            <person name="Geider K."/>
            <person name="Reinhardt R."/>
        </authorList>
    </citation>
    <scope>NUCLEOTIDE SEQUENCE [LARGE SCALE GENOMIC DNA]</scope>
    <source>
        <strain evidence="1 2">Eb661</strain>
    </source>
</reference>
<dbReference type="Proteomes" id="UP000008793">
    <property type="component" value="Chromosome"/>
</dbReference>
<dbReference type="AlphaFoldDB" id="D8MKI8"/>
<gene>
    <name evidence="1" type="ordered locus">EbC_01130</name>
</gene>
<keyword evidence="2" id="KW-1185">Reference proteome</keyword>
<proteinExistence type="predicted"/>
<evidence type="ECO:0000313" key="1">
    <source>
        <dbReference type="EMBL" id="CAX57644.1"/>
    </source>
</evidence>
<protein>
    <submittedName>
        <fullName evidence="1">Conserved uncharacterized protein, probable</fullName>
    </submittedName>
</protein>
<evidence type="ECO:0000313" key="2">
    <source>
        <dbReference type="Proteomes" id="UP000008793"/>
    </source>
</evidence>
<name>D8MKI8_ERWBE</name>
<sequence length="42" mass="4734">MLYGEALEWTDLLIDALDSANKDKAALLKIEQQREEAGDVEK</sequence>
<dbReference type="EMBL" id="FP236843">
    <property type="protein sequence ID" value="CAX57644.1"/>
    <property type="molecule type" value="Genomic_DNA"/>
</dbReference>